<keyword evidence="2" id="KW-1185">Reference proteome</keyword>
<feature type="non-terminal residue" evidence="1">
    <location>
        <position position="61"/>
    </location>
</feature>
<feature type="non-terminal residue" evidence="1">
    <location>
        <position position="1"/>
    </location>
</feature>
<organism evidence="1 2">
    <name type="scientific">Cetraspora pellucida</name>
    <dbReference type="NCBI Taxonomy" id="1433469"/>
    <lineage>
        <taxon>Eukaryota</taxon>
        <taxon>Fungi</taxon>
        <taxon>Fungi incertae sedis</taxon>
        <taxon>Mucoromycota</taxon>
        <taxon>Glomeromycotina</taxon>
        <taxon>Glomeromycetes</taxon>
        <taxon>Diversisporales</taxon>
        <taxon>Gigasporaceae</taxon>
        <taxon>Cetraspora</taxon>
    </lineage>
</organism>
<dbReference type="EMBL" id="CAJVPW010048838">
    <property type="protein sequence ID" value="CAG8761921.1"/>
    <property type="molecule type" value="Genomic_DNA"/>
</dbReference>
<comment type="caution">
    <text evidence="1">The sequence shown here is derived from an EMBL/GenBank/DDBJ whole genome shotgun (WGS) entry which is preliminary data.</text>
</comment>
<dbReference type="Proteomes" id="UP000789366">
    <property type="component" value="Unassembled WGS sequence"/>
</dbReference>
<reference evidence="1" key="1">
    <citation type="submission" date="2021-06" db="EMBL/GenBank/DDBJ databases">
        <authorList>
            <person name="Kallberg Y."/>
            <person name="Tangrot J."/>
            <person name="Rosling A."/>
        </authorList>
    </citation>
    <scope>NUCLEOTIDE SEQUENCE</scope>
    <source>
        <strain evidence="1">28 12/20/2015</strain>
    </source>
</reference>
<name>A0ACA9QT75_9GLOM</name>
<sequence length="61" mass="7246">GSNDIWQQSFITLCKDSDYNQSDYECSIYKFDYIKQIREAEVYGPALQETIFLELYEFGTK</sequence>
<proteinExistence type="predicted"/>
<evidence type="ECO:0000313" key="2">
    <source>
        <dbReference type="Proteomes" id="UP000789366"/>
    </source>
</evidence>
<accession>A0ACA9QT75</accession>
<evidence type="ECO:0000313" key="1">
    <source>
        <dbReference type="EMBL" id="CAG8761921.1"/>
    </source>
</evidence>
<protein>
    <submittedName>
        <fullName evidence="1">9990_t:CDS:1</fullName>
    </submittedName>
</protein>
<gene>
    <name evidence="1" type="ORF">SPELUC_LOCUS15189</name>
</gene>